<dbReference type="EMBL" id="FOXF01000053">
    <property type="protein sequence ID" value="SFP67182.1"/>
    <property type="molecule type" value="Genomic_DNA"/>
</dbReference>
<gene>
    <name evidence="1" type="ORF">SAMN02910344_02020</name>
</gene>
<evidence type="ECO:0000313" key="2">
    <source>
        <dbReference type="Proteomes" id="UP000243745"/>
    </source>
</evidence>
<reference evidence="1 2" key="1">
    <citation type="submission" date="2016-10" db="EMBL/GenBank/DDBJ databases">
        <authorList>
            <person name="Varghese N."/>
            <person name="Submissions S."/>
        </authorList>
    </citation>
    <scope>NUCLEOTIDE SEQUENCE [LARGE SCALE GENOMIC DNA]</scope>
    <source>
        <strain evidence="1 2">DSM 1361</strain>
    </source>
</reference>
<dbReference type="RefSeq" id="WP_093143343.1">
    <property type="nucleotide sequence ID" value="NZ_FOXF01000053.1"/>
</dbReference>
<protein>
    <submittedName>
        <fullName evidence="1">Uncharacterized protein</fullName>
    </submittedName>
</protein>
<organism evidence="1 2">
    <name type="scientific">Ruminobacter amylophilus</name>
    <dbReference type="NCBI Taxonomy" id="867"/>
    <lineage>
        <taxon>Bacteria</taxon>
        <taxon>Pseudomonadati</taxon>
        <taxon>Pseudomonadota</taxon>
        <taxon>Gammaproteobacteria</taxon>
        <taxon>Aeromonadales</taxon>
        <taxon>Succinivibrionaceae</taxon>
        <taxon>Ruminobacter</taxon>
    </lineage>
</organism>
<sequence length="148" mass="17186">MKTVAEKVCTARLFEAIAVNGRKLDLKTITGIYPKNTPVTEIIEHLCNYINSFKTVERNEDVRSICNLTTELKNQKECYSVLESKYTETLNELCESRKKQIEQSATNKELSLLTRKQELDIQELKRQLYLKELISDQSTELFPPKLLK</sequence>
<accession>A0A662ZJQ9</accession>
<dbReference type="AlphaFoldDB" id="A0A662ZJQ9"/>
<evidence type="ECO:0000313" key="1">
    <source>
        <dbReference type="EMBL" id="SFP67182.1"/>
    </source>
</evidence>
<keyword evidence="2" id="KW-1185">Reference proteome</keyword>
<dbReference type="Proteomes" id="UP000243745">
    <property type="component" value="Unassembled WGS sequence"/>
</dbReference>
<name>A0A662ZJQ9_9GAMM</name>
<proteinExistence type="predicted"/>